<dbReference type="SUPFAM" id="SSF50156">
    <property type="entry name" value="PDZ domain-like"/>
    <property type="match status" value="1"/>
</dbReference>
<feature type="compositionally biased region" description="Basic residues" evidence="2">
    <location>
        <begin position="697"/>
        <end position="712"/>
    </location>
</feature>
<reference evidence="4 5" key="1">
    <citation type="submission" date="2025-05" db="UniProtKB">
        <authorList>
            <consortium name="RefSeq"/>
        </authorList>
    </citation>
    <scope>IDENTIFICATION</scope>
</reference>
<gene>
    <name evidence="4 5" type="primary">LOC112052722</name>
</gene>
<proteinExistence type="predicted"/>
<feature type="region of interest" description="Disordered" evidence="2">
    <location>
        <begin position="631"/>
        <end position="671"/>
    </location>
</feature>
<evidence type="ECO:0000313" key="3">
    <source>
        <dbReference type="Proteomes" id="UP001652582"/>
    </source>
</evidence>
<dbReference type="RefSeq" id="XP_052737860.1">
    <property type="nucleotide sequence ID" value="XM_052881900.1"/>
</dbReference>
<accession>A0ABM3LFL7</accession>
<dbReference type="RefSeq" id="XP_052737861.1">
    <property type="nucleotide sequence ID" value="XM_052881901.1"/>
</dbReference>
<organism evidence="3 5">
    <name type="scientific">Bicyclus anynana</name>
    <name type="common">Squinting bush brown butterfly</name>
    <dbReference type="NCBI Taxonomy" id="110368"/>
    <lineage>
        <taxon>Eukaryota</taxon>
        <taxon>Metazoa</taxon>
        <taxon>Ecdysozoa</taxon>
        <taxon>Arthropoda</taxon>
        <taxon>Hexapoda</taxon>
        <taxon>Insecta</taxon>
        <taxon>Pterygota</taxon>
        <taxon>Neoptera</taxon>
        <taxon>Endopterygota</taxon>
        <taxon>Lepidoptera</taxon>
        <taxon>Glossata</taxon>
        <taxon>Ditrysia</taxon>
        <taxon>Papilionoidea</taxon>
        <taxon>Nymphalidae</taxon>
        <taxon>Satyrinae</taxon>
        <taxon>Satyrini</taxon>
        <taxon>Mycalesina</taxon>
        <taxon>Bicyclus</taxon>
    </lineage>
</organism>
<feature type="region of interest" description="Disordered" evidence="2">
    <location>
        <begin position="1"/>
        <end position="53"/>
    </location>
</feature>
<keyword evidence="1" id="KW-0175">Coiled coil</keyword>
<feature type="region of interest" description="Disordered" evidence="2">
    <location>
        <begin position="689"/>
        <end position="752"/>
    </location>
</feature>
<dbReference type="GeneID" id="112052722"/>
<evidence type="ECO:0000313" key="5">
    <source>
        <dbReference type="RefSeq" id="XP_052737861.1"/>
    </source>
</evidence>
<feature type="compositionally biased region" description="Basic residues" evidence="2">
    <location>
        <begin position="634"/>
        <end position="646"/>
    </location>
</feature>
<feature type="compositionally biased region" description="Polar residues" evidence="2">
    <location>
        <begin position="454"/>
        <end position="474"/>
    </location>
</feature>
<dbReference type="Gene3D" id="2.30.42.10">
    <property type="match status" value="1"/>
</dbReference>
<feature type="region of interest" description="Disordered" evidence="2">
    <location>
        <begin position="451"/>
        <end position="487"/>
    </location>
</feature>
<dbReference type="InterPro" id="IPR036034">
    <property type="entry name" value="PDZ_sf"/>
</dbReference>
<sequence>MSAVMSTLSMISGGRRAHRKLASSRKSGQFSDAGEERGRAQHELSKQRSNSLQTLEPAGVVNLESLEAKMASIEVSLAGAARRRSAGARDASRELDALRAALGDKDTLIQSLKKQLSASLSAARLAAHAASPAPGGRDDACALSADDRRALEERAAAVRAELDTRKTNILELKRRLEKTHVTENIDTRIEQAELQYQVGREELELLTLGEQARALALLIEQADAAHRTTLYSTVRESGGSAALVAVEARDSVWSAAARGSAMLVDWTEHPGMKTGDRILEVNGSPTLCCSQEEFRRAARSASPARLVLLRALPPAHAPPAPAPQAFTQNEAASLRCELGALRAAAEDAERAKEGLRADNTRLTHRISYLEEQVAELLNRHPQLQSVSSNDSCITVNKTKKNVTSISITTEPQPKTSPKSEVQVFQKGPDITAIVAKLPGLDGAEANLPVVRPRSNASGASSRVATSPRTSPTPNRRSHSSHSLEHRASRIRHSLSHHCIHDYSAETDAAIRMIERNQRHMEKQRIKTDRFSRSKTEENFRSDSDLDKDSRFKDEPHACDQRRSEIKKAAERIEESIKKTNWAERKTMSIIEQLKRSQRLRKMKKNESAENIQAESERHYSYNRIDGKVLENAHKSSRRSSKSHCRSAKSSEFESECSDYPNGDVYSSSPRLDYGSENCSRLSHYIKNEEREELKRPTPPRKPLRLSLHKARSAHSIMNGSESETTSRPPSEAQNGDVGQISHCKRPVKRTHANDKWARERIRDGGRATPRPARKVMNGLSACEAPAADDLYPESMHITRRNGLLQSAGKWC</sequence>
<evidence type="ECO:0000313" key="4">
    <source>
        <dbReference type="RefSeq" id="XP_052737860.1"/>
    </source>
</evidence>
<dbReference type="Proteomes" id="UP001652582">
    <property type="component" value="Chromosome 5"/>
</dbReference>
<evidence type="ECO:0000256" key="2">
    <source>
        <dbReference type="SAM" id="MobiDB-lite"/>
    </source>
</evidence>
<evidence type="ECO:0000256" key="1">
    <source>
        <dbReference type="SAM" id="Coils"/>
    </source>
</evidence>
<keyword evidence="3" id="KW-1185">Reference proteome</keyword>
<feature type="region of interest" description="Disordered" evidence="2">
    <location>
        <begin position="519"/>
        <end position="560"/>
    </location>
</feature>
<name>A0ABM3LFL7_BICAN</name>
<protein>
    <submittedName>
        <fullName evidence="4 5">Uncharacterized protein LOC112052722</fullName>
    </submittedName>
</protein>
<feature type="compositionally biased region" description="Low complexity" evidence="2">
    <location>
        <begin position="720"/>
        <end position="731"/>
    </location>
</feature>
<feature type="coiled-coil region" evidence="1">
    <location>
        <begin position="331"/>
        <end position="379"/>
    </location>
</feature>
<feature type="compositionally biased region" description="Polar residues" evidence="2">
    <location>
        <begin position="1"/>
        <end position="10"/>
    </location>
</feature>
<feature type="compositionally biased region" description="Basic and acidic residues" evidence="2">
    <location>
        <begin position="34"/>
        <end position="46"/>
    </location>
</feature>